<feature type="compositionally biased region" description="Basic and acidic residues" evidence="1">
    <location>
        <begin position="224"/>
        <end position="248"/>
    </location>
</feature>
<dbReference type="AlphaFoldDB" id="A1S164"/>
<evidence type="ECO:0000313" key="3">
    <source>
        <dbReference type="EMBL" id="ABL79194.1"/>
    </source>
</evidence>
<accession>A1S164</accession>
<evidence type="ECO:0000256" key="2">
    <source>
        <dbReference type="SAM" id="Phobius"/>
    </source>
</evidence>
<dbReference type="Proteomes" id="UP000000641">
    <property type="component" value="Chromosome"/>
</dbReference>
<gene>
    <name evidence="3" type="ordered locus">Tpen_1799</name>
</gene>
<keyword evidence="2" id="KW-0812">Transmembrane</keyword>
<sequence>MRGERVLVKPLEAGWVPAYLRGVAVVLVGLLSALKYEFWVAPLAYLGAEALAVGGVSRFERVAVGVFYALLSALWLAGVQAAPALSGIVLAFAGLLYLALLEAEVKSAVYVLTRDELVLPFSDVENLVFKERRVRVGSRKVILRVRRPFWSRLLGKRFEEVEVAAEEGVVRLRGIPDGNRVAQLIEERAGRRRTLRSTATRAKPREQRGSLQGYLGVTDGSPGRPEEPPRKGNSEILHRKNLIDDLLP</sequence>
<feature type="transmembrane region" description="Helical" evidence="2">
    <location>
        <begin position="38"/>
        <end position="55"/>
    </location>
</feature>
<feature type="transmembrane region" description="Helical" evidence="2">
    <location>
        <begin position="62"/>
        <end position="78"/>
    </location>
</feature>
<dbReference type="EnsemblBacteria" id="ABL79194">
    <property type="protein sequence ID" value="ABL79194"/>
    <property type="gene ID" value="Tpen_1799"/>
</dbReference>
<dbReference type="GeneID" id="4601922"/>
<evidence type="ECO:0000256" key="1">
    <source>
        <dbReference type="SAM" id="MobiDB-lite"/>
    </source>
</evidence>
<feature type="region of interest" description="Disordered" evidence="1">
    <location>
        <begin position="193"/>
        <end position="248"/>
    </location>
</feature>
<dbReference type="EMBL" id="CP000505">
    <property type="protein sequence ID" value="ABL79194.1"/>
    <property type="molecule type" value="Genomic_DNA"/>
</dbReference>
<name>A1S164_THEPD</name>
<evidence type="ECO:0000313" key="4">
    <source>
        <dbReference type="Proteomes" id="UP000000641"/>
    </source>
</evidence>
<dbReference type="HOGENOM" id="CLU_1154399_0_0_2"/>
<dbReference type="KEGG" id="tpe:Tpen_1799"/>
<keyword evidence="2" id="KW-1133">Transmembrane helix</keyword>
<reference evidence="4" key="1">
    <citation type="journal article" date="2008" name="J. Bacteriol.">
        <title>Genome sequence of Thermofilum pendens reveals an exceptional loss of biosynthetic pathways without genome reduction.</title>
        <authorList>
            <person name="Anderson I."/>
            <person name="Rodriguez J."/>
            <person name="Susanti D."/>
            <person name="Porat I."/>
            <person name="Reich C."/>
            <person name="Ulrich L.E."/>
            <person name="Elkins J.G."/>
            <person name="Mavromatis K."/>
            <person name="Lykidis A."/>
            <person name="Kim E."/>
            <person name="Thompson L.S."/>
            <person name="Nolan M."/>
            <person name="Land M."/>
            <person name="Copeland A."/>
            <person name="Lapidus A."/>
            <person name="Lucas S."/>
            <person name="Detter C."/>
            <person name="Zhulin I.B."/>
            <person name="Olsen G.J."/>
            <person name="Whitman W."/>
            <person name="Mukhopadhyay B."/>
            <person name="Bristow J."/>
            <person name="Kyrpides N."/>
        </authorList>
    </citation>
    <scope>NUCLEOTIDE SEQUENCE [LARGE SCALE GENOMIC DNA]</scope>
    <source>
        <strain evidence="4">DSM 2475 / Hrk 5</strain>
    </source>
</reference>
<keyword evidence="2" id="KW-0472">Membrane</keyword>
<feature type="transmembrane region" description="Helical" evidence="2">
    <location>
        <begin position="12"/>
        <end position="32"/>
    </location>
</feature>
<protein>
    <submittedName>
        <fullName evidence="3">Uncharacterized protein</fullName>
    </submittedName>
</protein>
<organism evidence="3 4">
    <name type="scientific">Thermofilum pendens (strain DSM 2475 / Hrk 5)</name>
    <dbReference type="NCBI Taxonomy" id="368408"/>
    <lineage>
        <taxon>Archaea</taxon>
        <taxon>Thermoproteota</taxon>
        <taxon>Thermoprotei</taxon>
        <taxon>Thermofilales</taxon>
        <taxon>Thermofilaceae</taxon>
        <taxon>Thermofilum</taxon>
    </lineage>
</organism>
<dbReference type="RefSeq" id="WP_011753459.1">
    <property type="nucleotide sequence ID" value="NC_008698.1"/>
</dbReference>
<feature type="transmembrane region" description="Helical" evidence="2">
    <location>
        <begin position="84"/>
        <end position="101"/>
    </location>
</feature>
<proteinExistence type="predicted"/>
<keyword evidence="4" id="KW-1185">Reference proteome</keyword>